<proteinExistence type="inferred from homology"/>
<feature type="transmembrane region" description="Helical" evidence="6">
    <location>
        <begin position="219"/>
        <end position="240"/>
    </location>
</feature>
<accession>A0AAU7AX71</accession>
<dbReference type="RefSeq" id="WP_354697543.1">
    <property type="nucleotide sequence ID" value="NZ_CP114014.1"/>
</dbReference>
<evidence type="ECO:0000256" key="3">
    <source>
        <dbReference type="ARBA" id="ARBA00022692"/>
    </source>
</evidence>
<organism evidence="7">
    <name type="scientific">Paraconexibacter sp. AEG42_29</name>
    <dbReference type="NCBI Taxonomy" id="2997339"/>
    <lineage>
        <taxon>Bacteria</taxon>
        <taxon>Bacillati</taxon>
        <taxon>Actinomycetota</taxon>
        <taxon>Thermoleophilia</taxon>
        <taxon>Solirubrobacterales</taxon>
        <taxon>Paraconexibacteraceae</taxon>
        <taxon>Paraconexibacter</taxon>
    </lineage>
</organism>
<feature type="transmembrane region" description="Helical" evidence="6">
    <location>
        <begin position="76"/>
        <end position="98"/>
    </location>
</feature>
<feature type="transmembrane region" description="Helical" evidence="6">
    <location>
        <begin position="5"/>
        <end position="23"/>
    </location>
</feature>
<protein>
    <recommendedName>
        <fullName evidence="6">Phosphate transporter</fullName>
    </recommendedName>
</protein>
<dbReference type="GO" id="GO:0035435">
    <property type="term" value="P:phosphate ion transmembrane transport"/>
    <property type="evidence" value="ECO:0007669"/>
    <property type="project" value="TreeGrafter"/>
</dbReference>
<keyword evidence="5 6" id="KW-0472">Membrane</keyword>
<evidence type="ECO:0000256" key="5">
    <source>
        <dbReference type="ARBA" id="ARBA00023136"/>
    </source>
</evidence>
<evidence type="ECO:0000313" key="7">
    <source>
        <dbReference type="EMBL" id="XAY06307.1"/>
    </source>
</evidence>
<reference evidence="7" key="1">
    <citation type="submission" date="2022-12" db="EMBL/GenBank/DDBJ databases">
        <title>Paraconexibacter alkalitolerans sp. nov. and Baekduia alba sp. nov., isolated from soil and emended description of the genera Paraconexibacter (Chun et al., 2020) and Baekduia (An et al., 2020).</title>
        <authorList>
            <person name="Vieira S."/>
            <person name="Huber K.J."/>
            <person name="Geppert A."/>
            <person name="Wolf J."/>
            <person name="Neumann-Schaal M."/>
            <person name="Muesken M."/>
            <person name="Overmann J."/>
        </authorList>
    </citation>
    <scope>NUCLEOTIDE SEQUENCE</scope>
    <source>
        <strain evidence="7">AEG42_29</strain>
    </source>
</reference>
<dbReference type="KEGG" id="parq:DSM112329_03176"/>
<keyword evidence="4 6" id="KW-1133">Transmembrane helix</keyword>
<evidence type="ECO:0000256" key="2">
    <source>
        <dbReference type="ARBA" id="ARBA00022448"/>
    </source>
</evidence>
<keyword evidence="2 6" id="KW-0813">Transport</keyword>
<dbReference type="GO" id="GO:0005315">
    <property type="term" value="F:phosphate transmembrane transporter activity"/>
    <property type="evidence" value="ECO:0007669"/>
    <property type="project" value="InterPro"/>
</dbReference>
<keyword evidence="6" id="KW-0592">Phosphate transport</keyword>
<dbReference type="AlphaFoldDB" id="A0AAU7AX71"/>
<sequence length="368" mass="37511">MESDIILVIVVATALGFDFTNGFHDTANVVATGISTRALPPKLAVTLAAILNFIGAFLSLKVAATVAKDIVDPSTITMTIVFAGLIGAIAWNLITWYFGLPSSSSHALVGGLVGASFVAHGFSSISGEGLLGKVMVPAVIAPVLAFLVAGVSIIVIYRIVGRLRPGPVNRGFRVGQWASSGLLAVSHGTNDAQKTMGIITLALVAHGSLDADNFEVPTWVIFASASAIALGTYSGGWRIIKTMGSRIIKMDPAQGFAAQGAGASAILAASHAGFPLSTTHTISGAVMGAGAAKRLSAVRWGVAGNMMIAWLLTIPCAAAIGGIVYGFTSIFGDGAAGPLIVSVVSVGLLLAVYLRRLQRGSVLTAAEA</sequence>
<feature type="transmembrane region" description="Helical" evidence="6">
    <location>
        <begin position="308"/>
        <end position="328"/>
    </location>
</feature>
<feature type="transmembrane region" description="Helical" evidence="6">
    <location>
        <begin position="334"/>
        <end position="354"/>
    </location>
</feature>
<evidence type="ECO:0000256" key="1">
    <source>
        <dbReference type="ARBA" id="ARBA00004141"/>
    </source>
</evidence>
<comment type="subcellular location">
    <subcellularLocation>
        <location evidence="1 6">Membrane</location>
        <topology evidence="1 6">Multi-pass membrane protein</topology>
    </subcellularLocation>
</comment>
<evidence type="ECO:0000256" key="4">
    <source>
        <dbReference type="ARBA" id="ARBA00022989"/>
    </source>
</evidence>
<dbReference type="PANTHER" id="PTHR11101:SF54">
    <property type="entry name" value="LOW-AFFINITY INORGANIC PHOSPHATE TRANSPORTER-RELATED"/>
    <property type="match status" value="1"/>
</dbReference>
<dbReference type="InterPro" id="IPR001204">
    <property type="entry name" value="Phos_transporter"/>
</dbReference>
<dbReference type="EMBL" id="CP114014">
    <property type="protein sequence ID" value="XAY06307.1"/>
    <property type="molecule type" value="Genomic_DNA"/>
</dbReference>
<dbReference type="GO" id="GO:0016020">
    <property type="term" value="C:membrane"/>
    <property type="evidence" value="ECO:0007669"/>
    <property type="project" value="UniProtKB-SubCell"/>
</dbReference>
<feature type="transmembrane region" description="Helical" evidence="6">
    <location>
        <begin position="43"/>
        <end position="64"/>
    </location>
</feature>
<comment type="similarity">
    <text evidence="6">Belongs to the inorganic phosphate transporter (PiT) (TC 2.A.20) family.</text>
</comment>
<dbReference type="PANTHER" id="PTHR11101">
    <property type="entry name" value="PHOSPHATE TRANSPORTER"/>
    <property type="match status" value="1"/>
</dbReference>
<dbReference type="Pfam" id="PF01384">
    <property type="entry name" value="PHO4"/>
    <property type="match status" value="2"/>
</dbReference>
<name>A0AAU7AX71_9ACTN</name>
<gene>
    <name evidence="7" type="ORF">DSM112329_03176</name>
</gene>
<feature type="transmembrane region" description="Helical" evidence="6">
    <location>
        <begin position="104"/>
        <end position="122"/>
    </location>
</feature>
<feature type="transmembrane region" description="Helical" evidence="6">
    <location>
        <begin position="134"/>
        <end position="160"/>
    </location>
</feature>
<keyword evidence="3 6" id="KW-0812">Transmembrane</keyword>
<evidence type="ECO:0000256" key="6">
    <source>
        <dbReference type="RuleBase" id="RU363058"/>
    </source>
</evidence>